<dbReference type="Proteomes" id="UP000244855">
    <property type="component" value="Unassembled WGS sequence"/>
</dbReference>
<dbReference type="AlphaFoldDB" id="A0A2V1E140"/>
<feature type="transmembrane region" description="Helical" evidence="2">
    <location>
        <begin position="138"/>
        <end position="158"/>
    </location>
</feature>
<feature type="region of interest" description="Disordered" evidence="1">
    <location>
        <begin position="600"/>
        <end position="687"/>
    </location>
</feature>
<protein>
    <submittedName>
        <fullName evidence="3">Uncharacterized protein</fullName>
    </submittedName>
</protein>
<feature type="region of interest" description="Disordered" evidence="1">
    <location>
        <begin position="390"/>
        <end position="483"/>
    </location>
</feature>
<dbReference type="STRING" id="97972.A0A2V1E140"/>
<feature type="region of interest" description="Disordered" evidence="1">
    <location>
        <begin position="539"/>
        <end position="581"/>
    </location>
</feature>
<organism evidence="3 4">
    <name type="scientific">Periconia macrospinosa</name>
    <dbReference type="NCBI Taxonomy" id="97972"/>
    <lineage>
        <taxon>Eukaryota</taxon>
        <taxon>Fungi</taxon>
        <taxon>Dikarya</taxon>
        <taxon>Ascomycota</taxon>
        <taxon>Pezizomycotina</taxon>
        <taxon>Dothideomycetes</taxon>
        <taxon>Pleosporomycetidae</taxon>
        <taxon>Pleosporales</taxon>
        <taxon>Massarineae</taxon>
        <taxon>Periconiaceae</taxon>
        <taxon>Periconia</taxon>
    </lineage>
</organism>
<reference evidence="3 4" key="1">
    <citation type="journal article" date="2018" name="Sci. Rep.">
        <title>Comparative genomics provides insights into the lifestyle and reveals functional heterogeneity of dark septate endophytic fungi.</title>
        <authorList>
            <person name="Knapp D.G."/>
            <person name="Nemeth J.B."/>
            <person name="Barry K."/>
            <person name="Hainaut M."/>
            <person name="Henrissat B."/>
            <person name="Johnson J."/>
            <person name="Kuo A."/>
            <person name="Lim J.H.P."/>
            <person name="Lipzen A."/>
            <person name="Nolan M."/>
            <person name="Ohm R.A."/>
            <person name="Tamas L."/>
            <person name="Grigoriev I.V."/>
            <person name="Spatafora J.W."/>
            <person name="Nagy L.G."/>
            <person name="Kovacs G.M."/>
        </authorList>
    </citation>
    <scope>NUCLEOTIDE SEQUENCE [LARGE SCALE GENOMIC DNA]</scope>
    <source>
        <strain evidence="3 4">DSE2036</strain>
    </source>
</reference>
<sequence>MERWAPHHPQLDARSHFNMTLNTTAANTSWMSNSGTRSIIANLQLAQVQTLRTMHLTLGAFSLAMTIMTVLRIISDAKRAAALAAPSRKRRFSALSNVHPAETFPLVLACGAVLQQILFVSVQSTALRSVLSNNCRGLAMITFPAIFLVGNITLVFGFEMTIRAFRFDRFAPRGKWNSTICVAVIAFLTLGIWMPTVAWPTPNLCFGSLIWFPVKYEVIALGLLISMVSLLLVMAALISIQLMRTTEVDPNERIAASRMCYFMVVAAVIYSLVIPVEVQAHRKDFMNTLATSRIAEIALFCSGMVITFFHLFLRVNATRFMITPVNESKSTPKQKRPRIRFFGPSDLEMNISGPIGLQSSRRPESRQGLIDVGPEKNRFEFDPEYFVRPDRPLTPASERSNVPVDLTKWPLPPDPVQTGYSQQDDGLHRRSKSNNYSLFPTRAEDIPRLPATVYSPEKTTTSRSPFSSLAMRRQNRRSSLGDTKSVTDVNEAFGFLAKPAPLFAGRHNRGDSTASSATVEIGLRFSLAPATLAAAKYTKVERSAKSPTTQISDRSLSKSPTSYEFPNPPPPALSPANMEPRFPILSPATYLQDQREKILPPTPKATAPAPAPAPPQPKAALGMSGLRMNPISPIQSSSGRSSPSPPSSGRSTPQSNRSRSPTAPSPTARIPLGAGTMARSPPKGGWI</sequence>
<keyword evidence="2" id="KW-0812">Transmembrane</keyword>
<evidence type="ECO:0000256" key="1">
    <source>
        <dbReference type="SAM" id="MobiDB-lite"/>
    </source>
</evidence>
<keyword evidence="2" id="KW-0472">Membrane</keyword>
<feature type="transmembrane region" description="Helical" evidence="2">
    <location>
        <begin position="54"/>
        <end position="74"/>
    </location>
</feature>
<dbReference type="EMBL" id="KZ805326">
    <property type="protein sequence ID" value="PVI03862.1"/>
    <property type="molecule type" value="Genomic_DNA"/>
</dbReference>
<accession>A0A2V1E140</accession>
<evidence type="ECO:0000313" key="4">
    <source>
        <dbReference type="Proteomes" id="UP000244855"/>
    </source>
</evidence>
<feature type="transmembrane region" description="Helical" evidence="2">
    <location>
        <begin position="179"/>
        <end position="199"/>
    </location>
</feature>
<feature type="compositionally biased region" description="Polar residues" evidence="1">
    <location>
        <begin position="457"/>
        <end position="467"/>
    </location>
</feature>
<dbReference type="OrthoDB" id="5368516at2759"/>
<feature type="transmembrane region" description="Helical" evidence="2">
    <location>
        <begin position="255"/>
        <end position="274"/>
    </location>
</feature>
<feature type="transmembrane region" description="Helical" evidence="2">
    <location>
        <begin position="294"/>
        <end position="313"/>
    </location>
</feature>
<gene>
    <name evidence="3" type="ORF">DM02DRAFT_212843</name>
</gene>
<feature type="transmembrane region" description="Helical" evidence="2">
    <location>
        <begin position="219"/>
        <end position="243"/>
    </location>
</feature>
<proteinExistence type="predicted"/>
<evidence type="ECO:0000313" key="3">
    <source>
        <dbReference type="EMBL" id="PVI03862.1"/>
    </source>
</evidence>
<keyword evidence="4" id="KW-1185">Reference proteome</keyword>
<feature type="compositionally biased region" description="Polar residues" evidence="1">
    <location>
        <begin position="545"/>
        <end position="564"/>
    </location>
</feature>
<feature type="compositionally biased region" description="Low complexity" evidence="1">
    <location>
        <begin position="630"/>
        <end position="655"/>
    </location>
</feature>
<feature type="transmembrane region" description="Helical" evidence="2">
    <location>
        <begin position="95"/>
        <end position="118"/>
    </location>
</feature>
<evidence type="ECO:0000256" key="2">
    <source>
        <dbReference type="SAM" id="Phobius"/>
    </source>
</evidence>
<name>A0A2V1E140_9PLEO</name>
<keyword evidence="2" id="KW-1133">Transmembrane helix</keyword>